<dbReference type="AlphaFoldDB" id="A0A2K3CN47"/>
<dbReference type="EMBL" id="KZ454951">
    <property type="protein sequence ID" value="PNW69695.1"/>
    <property type="molecule type" value="Genomic_DNA"/>
</dbReference>
<accession>A0A2K3CN47</accession>
<protein>
    <submittedName>
        <fullName evidence="2">Uncharacterized protein</fullName>
    </submittedName>
</protein>
<dbReference type="Gramene" id="PNW69695">
    <property type="protein sequence ID" value="PNW69695"/>
    <property type="gene ID" value="CHLRE_24g755547v5"/>
</dbReference>
<dbReference type="GeneID" id="66057307"/>
<organism evidence="2 3">
    <name type="scientific">Chlamydomonas reinhardtii</name>
    <name type="common">Chlamydomonas smithii</name>
    <dbReference type="NCBI Taxonomy" id="3055"/>
    <lineage>
        <taxon>Eukaryota</taxon>
        <taxon>Viridiplantae</taxon>
        <taxon>Chlorophyta</taxon>
        <taxon>core chlorophytes</taxon>
        <taxon>Chlorophyceae</taxon>
        <taxon>CS clade</taxon>
        <taxon>Chlamydomonadales</taxon>
        <taxon>Chlamydomonadaceae</taxon>
        <taxon>Chlamydomonas</taxon>
    </lineage>
</organism>
<keyword evidence="3" id="KW-1185">Reference proteome</keyword>
<evidence type="ECO:0000256" key="1">
    <source>
        <dbReference type="SAM" id="MobiDB-lite"/>
    </source>
</evidence>
<dbReference type="InParanoid" id="A0A2K3CN47"/>
<gene>
    <name evidence="2" type="ORF">CHLRE_24g755547v5</name>
</gene>
<reference evidence="2 3" key="1">
    <citation type="journal article" date="2007" name="Science">
        <title>The Chlamydomonas genome reveals the evolution of key animal and plant functions.</title>
        <authorList>
            <person name="Merchant S.S."/>
            <person name="Prochnik S.E."/>
            <person name="Vallon O."/>
            <person name="Harris E.H."/>
            <person name="Karpowicz S.J."/>
            <person name="Witman G.B."/>
            <person name="Terry A."/>
            <person name="Salamov A."/>
            <person name="Fritz-Laylin L.K."/>
            <person name="Marechal-Drouard L."/>
            <person name="Marshall W.F."/>
            <person name="Qu L.H."/>
            <person name="Nelson D.R."/>
            <person name="Sanderfoot A.A."/>
            <person name="Spalding M.H."/>
            <person name="Kapitonov V.V."/>
            <person name="Ren Q."/>
            <person name="Ferris P."/>
            <person name="Lindquist E."/>
            <person name="Shapiro H."/>
            <person name="Lucas S.M."/>
            <person name="Grimwood J."/>
            <person name="Schmutz J."/>
            <person name="Cardol P."/>
            <person name="Cerutti H."/>
            <person name="Chanfreau G."/>
            <person name="Chen C.L."/>
            <person name="Cognat V."/>
            <person name="Croft M.T."/>
            <person name="Dent R."/>
            <person name="Dutcher S."/>
            <person name="Fernandez E."/>
            <person name="Fukuzawa H."/>
            <person name="Gonzalez-Ballester D."/>
            <person name="Gonzalez-Halphen D."/>
            <person name="Hallmann A."/>
            <person name="Hanikenne M."/>
            <person name="Hippler M."/>
            <person name="Inwood W."/>
            <person name="Jabbari K."/>
            <person name="Kalanon M."/>
            <person name="Kuras R."/>
            <person name="Lefebvre P.A."/>
            <person name="Lemaire S.D."/>
            <person name="Lobanov A.V."/>
            <person name="Lohr M."/>
            <person name="Manuell A."/>
            <person name="Meier I."/>
            <person name="Mets L."/>
            <person name="Mittag M."/>
            <person name="Mittelmeier T."/>
            <person name="Moroney J.V."/>
            <person name="Moseley J."/>
            <person name="Napoli C."/>
            <person name="Nedelcu A.M."/>
            <person name="Niyogi K."/>
            <person name="Novoselov S.V."/>
            <person name="Paulsen I.T."/>
            <person name="Pazour G."/>
            <person name="Purton S."/>
            <person name="Ral J.P."/>
            <person name="Riano-Pachon D.M."/>
            <person name="Riekhof W."/>
            <person name="Rymarquis L."/>
            <person name="Schroda M."/>
            <person name="Stern D."/>
            <person name="Umen J."/>
            <person name="Willows R."/>
            <person name="Wilson N."/>
            <person name="Zimmer S.L."/>
            <person name="Allmer J."/>
            <person name="Balk J."/>
            <person name="Bisova K."/>
            <person name="Chen C.J."/>
            <person name="Elias M."/>
            <person name="Gendler K."/>
            <person name="Hauser C."/>
            <person name="Lamb M.R."/>
            <person name="Ledford H."/>
            <person name="Long J.C."/>
            <person name="Minagawa J."/>
            <person name="Page M.D."/>
            <person name="Pan J."/>
            <person name="Pootakham W."/>
            <person name="Roje S."/>
            <person name="Rose A."/>
            <person name="Stahlberg E."/>
            <person name="Terauchi A.M."/>
            <person name="Yang P."/>
            <person name="Ball S."/>
            <person name="Bowler C."/>
            <person name="Dieckmann C.L."/>
            <person name="Gladyshev V.N."/>
            <person name="Green P."/>
            <person name="Jorgensen R."/>
            <person name="Mayfield S."/>
            <person name="Mueller-Roeber B."/>
            <person name="Rajamani S."/>
            <person name="Sayre R.T."/>
            <person name="Brokstein P."/>
            <person name="Dubchak I."/>
            <person name="Goodstein D."/>
            <person name="Hornick L."/>
            <person name="Huang Y.W."/>
            <person name="Jhaveri J."/>
            <person name="Luo Y."/>
            <person name="Martinez D."/>
            <person name="Ngau W.C."/>
            <person name="Otillar B."/>
            <person name="Poliakov A."/>
            <person name="Porter A."/>
            <person name="Szajkowski L."/>
            <person name="Werner G."/>
            <person name="Zhou K."/>
            <person name="Grigoriev I.V."/>
            <person name="Rokhsar D.S."/>
            <person name="Grossman A.R."/>
        </authorList>
    </citation>
    <scope>NUCLEOTIDE SEQUENCE [LARGE SCALE GENOMIC DNA]</scope>
    <source>
        <strain evidence="3">CC-503</strain>
    </source>
</reference>
<feature type="compositionally biased region" description="Basic and acidic residues" evidence="1">
    <location>
        <begin position="27"/>
        <end position="38"/>
    </location>
</feature>
<evidence type="ECO:0000313" key="3">
    <source>
        <dbReference type="Proteomes" id="UP000006906"/>
    </source>
</evidence>
<feature type="region of interest" description="Disordered" evidence="1">
    <location>
        <begin position="27"/>
        <end position="54"/>
    </location>
</feature>
<evidence type="ECO:0000313" key="2">
    <source>
        <dbReference type="EMBL" id="PNW69695.1"/>
    </source>
</evidence>
<dbReference type="Proteomes" id="UP000006906">
    <property type="component" value="Unassembled WGS sequence"/>
</dbReference>
<proteinExistence type="predicted"/>
<sequence length="54" mass="6748">MWFPRIHAWALKHKKPWQNRVDWKAAVKEQKEQEEKDKKMNKKKDKGQQEEEED</sequence>
<name>A0A2K3CN47_CHLRE</name>
<dbReference type="RefSeq" id="XP_042914121.1">
    <property type="nucleotide sequence ID" value="XM_043072949.1"/>
</dbReference>
<dbReference type="KEGG" id="cre:CHLRE_24g755547v5"/>